<dbReference type="Gene3D" id="2.40.128.20">
    <property type="match status" value="1"/>
</dbReference>
<dbReference type="EMBL" id="JAQOSP010000046">
    <property type="protein sequence ID" value="MDJ1169178.1"/>
    <property type="molecule type" value="Genomic_DNA"/>
</dbReference>
<dbReference type="RefSeq" id="WP_283752938.1">
    <property type="nucleotide sequence ID" value="NZ_JAQOSP010000046.1"/>
</dbReference>
<dbReference type="InterPro" id="IPR012674">
    <property type="entry name" value="Calycin"/>
</dbReference>
<accession>A0ABT7ASZ1</accession>
<evidence type="ECO:0000313" key="4">
    <source>
        <dbReference type="EMBL" id="MDJ1169178.1"/>
    </source>
</evidence>
<evidence type="ECO:0000256" key="2">
    <source>
        <dbReference type="ARBA" id="ARBA00023239"/>
    </source>
</evidence>
<dbReference type="HAMAP" id="MF_01459">
    <property type="entry name" value="Chrphore_lyase_CpxS"/>
    <property type="match status" value="1"/>
</dbReference>
<name>A0ABT7ASZ1_9CYAN</name>
<evidence type="ECO:0000256" key="1">
    <source>
        <dbReference type="ARBA" id="ARBA00010681"/>
    </source>
</evidence>
<comment type="function">
    <text evidence="3">Covalently attaches a chromophore to Cys residue(s) of phycobiliproteins.</text>
</comment>
<protein>
    <recommendedName>
        <fullName evidence="3">Chromophore lyase CpcS/CpeS</fullName>
        <ecNumber evidence="3">4.-.-.-</ecNumber>
    </recommendedName>
</protein>
<gene>
    <name evidence="3" type="primary">cpcS</name>
    <name evidence="4" type="ORF">PMG71_07055</name>
</gene>
<dbReference type="Pfam" id="PF09367">
    <property type="entry name" value="CpeS"/>
    <property type="match status" value="1"/>
</dbReference>
<dbReference type="InterPro" id="IPR018536">
    <property type="entry name" value="CpcS/CpeS"/>
</dbReference>
<sequence>MNITEFLQQSAGKWFSQRTAHQIESNQTQTGKSTLYVEFLASDDPKVKDLCDRHGLETVLGGTRMSWEATIDPSAQSYKGERLLVWVGDGENLQSGKFFSSVEGSLPGSFVLDEEEILTLRVESQGQISEDRMWFASPNFRLRTSLTQVSGETVFASLCTEIRLGGNPA</sequence>
<dbReference type="GO" id="GO:0016829">
    <property type="term" value="F:lyase activity"/>
    <property type="evidence" value="ECO:0007669"/>
    <property type="project" value="UniProtKB-KW"/>
</dbReference>
<reference evidence="4 5" key="1">
    <citation type="submission" date="2023-01" db="EMBL/GenBank/DDBJ databases">
        <title>Novel diversity within Roseofilum (Cyanobacteria; Desertifilaceae) from marine benthic mats with descriptions of four novel species.</title>
        <authorList>
            <person name="Wang Y."/>
            <person name="Berthold D.E."/>
            <person name="Hu J."/>
            <person name="Lefler F.W."/>
            <person name="Laughinghouse H.D. IV."/>
        </authorList>
    </citation>
    <scope>NUCLEOTIDE SEQUENCE [LARGE SCALE GENOMIC DNA]</scope>
    <source>
        <strain evidence="4 5">BLCC-M154</strain>
    </source>
</reference>
<evidence type="ECO:0000256" key="3">
    <source>
        <dbReference type="HAMAP-Rule" id="MF_01459"/>
    </source>
</evidence>
<evidence type="ECO:0000313" key="5">
    <source>
        <dbReference type="Proteomes" id="UP001235303"/>
    </source>
</evidence>
<comment type="caution">
    <text evidence="4">The sequence shown here is derived from an EMBL/GenBank/DDBJ whole genome shotgun (WGS) entry which is preliminary data.</text>
</comment>
<keyword evidence="5" id="KW-1185">Reference proteome</keyword>
<dbReference type="Proteomes" id="UP001235303">
    <property type="component" value="Unassembled WGS sequence"/>
</dbReference>
<comment type="similarity">
    <text evidence="1 3">Belongs to the CpcS/CpeS biliprotein lyase family.</text>
</comment>
<dbReference type="EC" id="4.-.-.-" evidence="3"/>
<keyword evidence="2 3" id="KW-0456">Lyase</keyword>
<proteinExistence type="inferred from homology"/>
<dbReference type="CDD" id="cd16339">
    <property type="entry name" value="CpcS"/>
    <property type="match status" value="1"/>
</dbReference>
<organism evidence="4 5">
    <name type="scientific">Roseofilum acuticapitatum BLCC-M154</name>
    <dbReference type="NCBI Taxonomy" id="3022444"/>
    <lineage>
        <taxon>Bacteria</taxon>
        <taxon>Bacillati</taxon>
        <taxon>Cyanobacteriota</taxon>
        <taxon>Cyanophyceae</taxon>
        <taxon>Desertifilales</taxon>
        <taxon>Desertifilaceae</taxon>
        <taxon>Roseofilum</taxon>
        <taxon>Roseofilum acuticapitatum</taxon>
    </lineage>
</organism>